<dbReference type="KEGG" id="fsm:CCS41_11155"/>
<dbReference type="Pfam" id="PF03775">
    <property type="entry name" value="MinC_C"/>
    <property type="match status" value="1"/>
</dbReference>
<dbReference type="RefSeq" id="WP_072551059.1">
    <property type="nucleotide sequence ID" value="NZ_CP021659.1"/>
</dbReference>
<keyword evidence="10" id="KW-1185">Reference proteome</keyword>
<evidence type="ECO:0000256" key="2">
    <source>
        <dbReference type="ARBA" id="ARBA00022618"/>
    </source>
</evidence>
<comment type="similarity">
    <text evidence="1 6">Belongs to the MinC family.</text>
</comment>
<evidence type="ECO:0000256" key="4">
    <source>
        <dbReference type="ARBA" id="ARBA00023306"/>
    </source>
</evidence>
<dbReference type="NCBIfam" id="TIGR01222">
    <property type="entry name" value="minC"/>
    <property type="match status" value="1"/>
</dbReference>
<dbReference type="Gene3D" id="3.30.70.260">
    <property type="match status" value="1"/>
</dbReference>
<dbReference type="InterPro" id="IPR013033">
    <property type="entry name" value="MinC"/>
</dbReference>
<name>A0A2U8I751_9GAMM</name>
<dbReference type="PANTHER" id="PTHR34108:SF1">
    <property type="entry name" value="SEPTUM SITE-DETERMINING PROTEIN MINC"/>
    <property type="match status" value="1"/>
</dbReference>
<dbReference type="Gene3D" id="2.160.20.70">
    <property type="match status" value="1"/>
</dbReference>
<evidence type="ECO:0000256" key="5">
    <source>
        <dbReference type="ARBA" id="ARBA00025606"/>
    </source>
</evidence>
<dbReference type="AlphaFoldDB" id="A0A2U8I751"/>
<feature type="domain" description="Septum formation inhibitor MinC C-terminal" evidence="7">
    <location>
        <begin position="121"/>
        <end position="221"/>
    </location>
</feature>
<dbReference type="OrthoDB" id="9794530at2"/>
<evidence type="ECO:0000256" key="1">
    <source>
        <dbReference type="ARBA" id="ARBA00006291"/>
    </source>
</evidence>
<dbReference type="Pfam" id="PF05209">
    <property type="entry name" value="MinC_N"/>
    <property type="match status" value="1"/>
</dbReference>
<dbReference type="InterPro" id="IPR016098">
    <property type="entry name" value="CAP/MinC_C"/>
</dbReference>
<dbReference type="SUPFAM" id="SSF63848">
    <property type="entry name" value="Cell-division inhibitor MinC, C-terminal domain"/>
    <property type="match status" value="1"/>
</dbReference>
<gene>
    <name evidence="6" type="primary">minC</name>
    <name evidence="9" type="ORF">CCS41_11155</name>
</gene>
<dbReference type="STRING" id="1878942.GCA_900128755_01768"/>
<dbReference type="GO" id="GO:1901891">
    <property type="term" value="P:regulation of cell septum assembly"/>
    <property type="evidence" value="ECO:0007669"/>
    <property type="project" value="InterPro"/>
</dbReference>
<comment type="function">
    <text evidence="5 6">Cell division inhibitor that blocks the formation of polar Z ring septums. Rapidly oscillates between the poles of the cell to destabilize FtsZ filaments that have formed before they mature into polar Z rings. Prevents FtsZ polymerization.</text>
</comment>
<dbReference type="Proteomes" id="UP000261875">
    <property type="component" value="Chromosome"/>
</dbReference>
<organism evidence="9 10">
    <name type="scientific">Candidatus Fukatsuia symbiotica</name>
    <dbReference type="NCBI Taxonomy" id="1878942"/>
    <lineage>
        <taxon>Bacteria</taxon>
        <taxon>Pseudomonadati</taxon>
        <taxon>Pseudomonadota</taxon>
        <taxon>Gammaproteobacteria</taxon>
        <taxon>Enterobacterales</taxon>
        <taxon>Yersiniaceae</taxon>
        <taxon>Candidatus Fukatsuia</taxon>
    </lineage>
</organism>
<dbReference type="GO" id="GO:0000902">
    <property type="term" value="P:cell morphogenesis"/>
    <property type="evidence" value="ECO:0007669"/>
    <property type="project" value="InterPro"/>
</dbReference>
<proteinExistence type="inferred from homology"/>
<evidence type="ECO:0000259" key="7">
    <source>
        <dbReference type="Pfam" id="PF03775"/>
    </source>
</evidence>
<keyword evidence="3 6" id="KW-0717">Septation</keyword>
<sequence length="225" mass="24487">MSSSPIKLQGSNFTLVVVHLHSSQPGEIRLALQQEVDKTPTFLQNAPVVINVAMLPTETNWVELQQVVASVGLHVVGFSGFRDDEHKTALIKANLPLLSEGKKENSAPNPPEGSLSNKAQIVRTPVRSGQQIYARHRDLIVMSSVSRGAELIADGNIHVYGKMCGRALAGVSGNVECQIFCTQSEAELVSIAGHYWLSDKIPSDYKDKIVRFYLLGNALAIESLN</sequence>
<keyword evidence="2 6" id="KW-0132">Cell division</keyword>
<feature type="domain" description="Septum formation inhibitor MinC N-terminal" evidence="8">
    <location>
        <begin position="6"/>
        <end position="74"/>
    </location>
</feature>
<dbReference type="GO" id="GO:0051302">
    <property type="term" value="P:regulation of cell division"/>
    <property type="evidence" value="ECO:0007669"/>
    <property type="project" value="InterPro"/>
</dbReference>
<dbReference type="GO" id="GO:0000917">
    <property type="term" value="P:division septum assembly"/>
    <property type="evidence" value="ECO:0007669"/>
    <property type="project" value="UniProtKB-KW"/>
</dbReference>
<accession>A0A2U8I751</accession>
<evidence type="ECO:0000259" key="8">
    <source>
        <dbReference type="Pfam" id="PF05209"/>
    </source>
</evidence>
<evidence type="ECO:0000256" key="6">
    <source>
        <dbReference type="HAMAP-Rule" id="MF_00267"/>
    </source>
</evidence>
<evidence type="ECO:0000313" key="9">
    <source>
        <dbReference type="EMBL" id="AWK14909.1"/>
    </source>
</evidence>
<dbReference type="EMBL" id="CP021659">
    <property type="protein sequence ID" value="AWK14909.1"/>
    <property type="molecule type" value="Genomic_DNA"/>
</dbReference>
<evidence type="ECO:0000256" key="3">
    <source>
        <dbReference type="ARBA" id="ARBA00023210"/>
    </source>
</evidence>
<keyword evidence="4 6" id="KW-0131">Cell cycle</keyword>
<dbReference type="InterPro" id="IPR007874">
    <property type="entry name" value="MinC_N"/>
</dbReference>
<dbReference type="PANTHER" id="PTHR34108">
    <property type="entry name" value="SEPTUM SITE-DETERMINING PROTEIN MINC"/>
    <property type="match status" value="1"/>
</dbReference>
<protein>
    <recommendedName>
        <fullName evidence="6">Probable septum site-determining protein MinC</fullName>
    </recommendedName>
</protein>
<dbReference type="InterPro" id="IPR005526">
    <property type="entry name" value="Septum_form_inhib_MinC_C"/>
</dbReference>
<evidence type="ECO:0000313" key="10">
    <source>
        <dbReference type="Proteomes" id="UP000261875"/>
    </source>
</evidence>
<reference evidence="9 10" key="1">
    <citation type="submission" date="2017-05" db="EMBL/GenBank/DDBJ databases">
        <title>Genome sequence of Candidatus Fukatsuia symbiotica and Candidatus Hamiltonella defensa from Acyrthosiphon pisum strain 5D.</title>
        <authorList>
            <person name="Patel V.A."/>
            <person name="Chevignon G."/>
            <person name="Russell J.A."/>
            <person name="Oliver K.M."/>
        </authorList>
    </citation>
    <scope>NUCLEOTIDE SEQUENCE [LARGE SCALE GENOMIC DNA]</scope>
    <source>
        <strain evidence="9 10">5D</strain>
    </source>
</reference>
<dbReference type="InterPro" id="IPR036145">
    <property type="entry name" value="MinC_C_sf"/>
</dbReference>
<comment type="subunit">
    <text evidence="6">Interacts with MinD and FtsZ.</text>
</comment>
<dbReference type="HAMAP" id="MF_00267">
    <property type="entry name" value="MinC"/>
    <property type="match status" value="1"/>
</dbReference>